<feature type="transmembrane region" description="Helical" evidence="5">
    <location>
        <begin position="6"/>
        <end position="28"/>
    </location>
</feature>
<keyword evidence="5" id="KW-1133">Transmembrane helix</keyword>
<proteinExistence type="predicted"/>
<evidence type="ECO:0000256" key="2">
    <source>
        <dbReference type="ARBA" id="ARBA00022475"/>
    </source>
</evidence>
<gene>
    <name evidence="8" type="ORF">PRUPE_7G138400</name>
</gene>
<sequence>MFSNFGHWVLLLIMALEFIGGTLFTLLYDGVKQAMSKSGTFKSLLGDLKSTLDSLVARDIQQIGEHNVELGLPNEEIEGLKMLMEEGVKLVEKLSNFRMWNYCCLNDYSEQIVELDRALKRLLQKLKMQEARDVKEVLVLARQNRDKLDEVNRRLLDIQKLLQERAGDVTESSVSGGNAETVREQSQGNGEQQVMSFDGGTSLQAVFVVLFDVVIEVKDKTTVFKPLLGDLKSTLDSLKPLIEEIAKHNKVLDRPKEELENFRNQMEKGVELIRKCSKVRLWSSCKQYKYRDKLMGLDESLQKLLNVLKVQVARDVKETLVSVKNIEAVIQKIEGSGLVQDQIQTKGWGALPEPLSPRVRLDLVNMQGTRDVKETLVSARNTKAVVDKIEGSGVVQNQRASENHSRNIDSNASRSRGSEFSEAVTRRMDKSQSDGKILETSNLRIFSFSELKAATRNFSQDTMVGEGEYGRVFKGWVYEKTLAPSKAGSWNFGPVRMGGEGAPLPVFGGWMDELAPSKVGIGSPVAIKKLNPGSAKGFQDWQSVVNFLGKLSHPSLVKLLGYCWEENDLLLVYEFMPRGSLENYIFRKFSFRVGRSSTEPLSWDSRLKIAIGAARGLAFLHTSEVQIIYRDFKTSNILLDENYNARISDFGVAELGPIFVESHVSTRIVGTYAYAAPEYFGTGHVTTKSNVYCFGIVLLEILTGFRALDRCRPIEQQNLVEWAKPLLSHETKLKTIMDPGIERQCSLKAALQTAQIILKCLKLDPKSRPSMKEVVEALEHVQEIKE</sequence>
<feature type="domain" description="RPW8" evidence="7">
    <location>
        <begin position="7"/>
        <end position="160"/>
    </location>
</feature>
<evidence type="ECO:0000259" key="7">
    <source>
        <dbReference type="PROSITE" id="PS51153"/>
    </source>
</evidence>
<dbReference type="GO" id="GO:0004672">
    <property type="term" value="F:protein kinase activity"/>
    <property type="evidence" value="ECO:0007669"/>
    <property type="project" value="InterPro"/>
</dbReference>
<dbReference type="InterPro" id="IPR000719">
    <property type="entry name" value="Prot_kinase_dom"/>
</dbReference>
<feature type="coiled-coil region" evidence="3">
    <location>
        <begin position="105"/>
        <end position="132"/>
    </location>
</feature>
<dbReference type="EMBL" id="CM007657">
    <property type="protein sequence ID" value="ONH96583.1"/>
    <property type="molecule type" value="Genomic_DNA"/>
</dbReference>
<reference evidence="8 9" key="1">
    <citation type="journal article" date="2013" name="Nat. Genet.">
        <title>The high-quality draft genome of peach (Prunus persica) identifies unique patterns of genetic diversity, domestication and genome evolution.</title>
        <authorList>
            <consortium name="International Peach Genome Initiative"/>
            <person name="Verde I."/>
            <person name="Abbott A.G."/>
            <person name="Scalabrin S."/>
            <person name="Jung S."/>
            <person name="Shu S."/>
            <person name="Marroni F."/>
            <person name="Zhebentyayeva T."/>
            <person name="Dettori M.T."/>
            <person name="Grimwood J."/>
            <person name="Cattonaro F."/>
            <person name="Zuccolo A."/>
            <person name="Rossini L."/>
            <person name="Jenkins J."/>
            <person name="Vendramin E."/>
            <person name="Meisel L.A."/>
            <person name="Decroocq V."/>
            <person name="Sosinski B."/>
            <person name="Prochnik S."/>
            <person name="Mitros T."/>
            <person name="Policriti A."/>
            <person name="Cipriani G."/>
            <person name="Dondini L."/>
            <person name="Ficklin S."/>
            <person name="Goodstein D.M."/>
            <person name="Xuan P."/>
            <person name="Del Fabbro C."/>
            <person name="Aramini V."/>
            <person name="Copetti D."/>
            <person name="Gonzalez S."/>
            <person name="Horner D.S."/>
            <person name="Falchi R."/>
            <person name="Lucas S."/>
            <person name="Mica E."/>
            <person name="Maldonado J."/>
            <person name="Lazzari B."/>
            <person name="Bielenberg D."/>
            <person name="Pirona R."/>
            <person name="Miculan M."/>
            <person name="Barakat A."/>
            <person name="Testolin R."/>
            <person name="Stella A."/>
            <person name="Tartarini S."/>
            <person name="Tonutti P."/>
            <person name="Arus P."/>
            <person name="Orellana A."/>
            <person name="Wells C."/>
            <person name="Main D."/>
            <person name="Vizzotto G."/>
            <person name="Silva H."/>
            <person name="Salamini F."/>
            <person name="Schmutz J."/>
            <person name="Morgante M."/>
            <person name="Rokhsar D.S."/>
        </authorList>
    </citation>
    <scope>NUCLEOTIDE SEQUENCE [LARGE SCALE GENOMIC DNA]</scope>
    <source>
        <strain evidence="9">cv. Nemared</strain>
    </source>
</reference>
<dbReference type="GO" id="GO:0005886">
    <property type="term" value="C:plasma membrane"/>
    <property type="evidence" value="ECO:0007669"/>
    <property type="project" value="UniProtKB-SubCell"/>
</dbReference>
<comment type="subcellular location">
    <subcellularLocation>
        <location evidence="1">Cell membrane</location>
    </subcellularLocation>
</comment>
<protein>
    <recommendedName>
        <fullName evidence="10">Protein kinase domain-containing protein</fullName>
    </recommendedName>
</protein>
<evidence type="ECO:0000313" key="9">
    <source>
        <dbReference type="Proteomes" id="UP000006882"/>
    </source>
</evidence>
<feature type="compositionally biased region" description="Basic and acidic residues" evidence="4">
    <location>
        <begin position="416"/>
        <end position="433"/>
    </location>
</feature>
<dbReference type="PROSITE" id="PS51153">
    <property type="entry name" value="RPW8"/>
    <property type="match status" value="2"/>
</dbReference>
<feature type="region of interest" description="Disordered" evidence="4">
    <location>
        <begin position="169"/>
        <end position="190"/>
    </location>
</feature>
<dbReference type="Proteomes" id="UP000006882">
    <property type="component" value="Chromosome G7"/>
</dbReference>
<dbReference type="GO" id="GO:0005524">
    <property type="term" value="F:ATP binding"/>
    <property type="evidence" value="ECO:0007669"/>
    <property type="project" value="InterPro"/>
</dbReference>
<dbReference type="PANTHER" id="PTHR45621">
    <property type="entry name" value="OS01G0588500 PROTEIN-RELATED"/>
    <property type="match status" value="1"/>
</dbReference>
<keyword evidence="3" id="KW-0175">Coiled coil</keyword>
<dbReference type="Gene3D" id="1.10.510.10">
    <property type="entry name" value="Transferase(Phosphotransferase) domain 1"/>
    <property type="match status" value="1"/>
</dbReference>
<dbReference type="PROSITE" id="PS50011">
    <property type="entry name" value="PROTEIN_KINASE_DOM"/>
    <property type="match status" value="1"/>
</dbReference>
<organism evidence="8 9">
    <name type="scientific">Prunus persica</name>
    <name type="common">Peach</name>
    <name type="synonym">Amygdalus persica</name>
    <dbReference type="NCBI Taxonomy" id="3760"/>
    <lineage>
        <taxon>Eukaryota</taxon>
        <taxon>Viridiplantae</taxon>
        <taxon>Streptophyta</taxon>
        <taxon>Embryophyta</taxon>
        <taxon>Tracheophyta</taxon>
        <taxon>Spermatophyta</taxon>
        <taxon>Magnoliopsida</taxon>
        <taxon>eudicotyledons</taxon>
        <taxon>Gunneridae</taxon>
        <taxon>Pentapetalae</taxon>
        <taxon>rosids</taxon>
        <taxon>fabids</taxon>
        <taxon>Rosales</taxon>
        <taxon>Rosaceae</taxon>
        <taxon>Amygdaloideae</taxon>
        <taxon>Amygdaleae</taxon>
        <taxon>Prunus</taxon>
    </lineage>
</organism>
<evidence type="ECO:0000256" key="3">
    <source>
        <dbReference type="SAM" id="Coils"/>
    </source>
</evidence>
<dbReference type="InterPro" id="IPR008808">
    <property type="entry name" value="Powdery_mildew-R_dom"/>
</dbReference>
<dbReference type="SUPFAM" id="SSF56112">
    <property type="entry name" value="Protein kinase-like (PK-like)"/>
    <property type="match status" value="1"/>
</dbReference>
<name>A0A251NB59_PRUPE</name>
<dbReference type="InterPro" id="IPR050823">
    <property type="entry name" value="Plant_Ser_Thr_Prot_Kinase"/>
</dbReference>
<keyword evidence="2" id="KW-1003">Cell membrane</keyword>
<dbReference type="Gene3D" id="3.30.200.20">
    <property type="entry name" value="Phosphorylase Kinase, domain 1"/>
    <property type="match status" value="2"/>
</dbReference>
<feature type="domain" description="Protein kinase" evidence="6">
    <location>
        <begin position="458"/>
        <end position="781"/>
    </location>
</feature>
<evidence type="ECO:0000256" key="1">
    <source>
        <dbReference type="ARBA" id="ARBA00004236"/>
    </source>
</evidence>
<keyword evidence="5" id="KW-0812">Transmembrane</keyword>
<dbReference type="Gramene" id="ONH96583">
    <property type="protein sequence ID" value="ONH96583"/>
    <property type="gene ID" value="PRUPE_7G138400"/>
</dbReference>
<evidence type="ECO:0000256" key="5">
    <source>
        <dbReference type="SAM" id="Phobius"/>
    </source>
</evidence>
<feature type="domain" description="RPW8" evidence="7">
    <location>
        <begin position="192"/>
        <end position="342"/>
    </location>
</feature>
<evidence type="ECO:0008006" key="10">
    <source>
        <dbReference type="Google" id="ProtNLM"/>
    </source>
</evidence>
<evidence type="ECO:0000256" key="4">
    <source>
        <dbReference type="SAM" id="MobiDB-lite"/>
    </source>
</evidence>
<keyword evidence="5" id="KW-0472">Membrane</keyword>
<dbReference type="Pfam" id="PF05659">
    <property type="entry name" value="RPW8"/>
    <property type="match status" value="2"/>
</dbReference>
<dbReference type="PROSITE" id="PS00108">
    <property type="entry name" value="PROTEIN_KINASE_ST"/>
    <property type="match status" value="1"/>
</dbReference>
<evidence type="ECO:0000259" key="6">
    <source>
        <dbReference type="PROSITE" id="PS50011"/>
    </source>
</evidence>
<dbReference type="InterPro" id="IPR008271">
    <property type="entry name" value="Ser/Thr_kinase_AS"/>
</dbReference>
<dbReference type="InterPro" id="IPR001245">
    <property type="entry name" value="Ser-Thr/Tyr_kinase_cat_dom"/>
</dbReference>
<dbReference type="Pfam" id="PF07714">
    <property type="entry name" value="PK_Tyr_Ser-Thr"/>
    <property type="match status" value="1"/>
</dbReference>
<dbReference type="FunFam" id="1.10.510.10:FF:000095">
    <property type="entry name" value="protein STRUBBELIG-RECEPTOR FAMILY 8"/>
    <property type="match status" value="1"/>
</dbReference>
<feature type="compositionally biased region" description="Polar residues" evidence="4">
    <location>
        <begin position="170"/>
        <end position="190"/>
    </location>
</feature>
<dbReference type="InterPro" id="IPR011009">
    <property type="entry name" value="Kinase-like_dom_sf"/>
</dbReference>
<keyword evidence="9" id="KW-1185">Reference proteome</keyword>
<accession>A0A251NB59</accession>
<dbReference type="AlphaFoldDB" id="A0A251NB59"/>
<feature type="region of interest" description="Disordered" evidence="4">
    <location>
        <begin position="395"/>
        <end position="433"/>
    </location>
</feature>
<evidence type="ECO:0000313" key="8">
    <source>
        <dbReference type="EMBL" id="ONH96583.1"/>
    </source>
</evidence>